<feature type="transmembrane region" description="Helical" evidence="9">
    <location>
        <begin position="198"/>
        <end position="216"/>
    </location>
</feature>
<dbReference type="EMBL" id="SBIQ01000019">
    <property type="protein sequence ID" value="KAF7684289.1"/>
    <property type="molecule type" value="Genomic_DNA"/>
</dbReference>
<evidence type="ECO:0000256" key="9">
    <source>
        <dbReference type="SAM" id="Phobius"/>
    </source>
</evidence>
<sequence>MDEFISGYVNLLKTVLGSGILSFPGLFAVYGVYNAIILAFISAFLSASGLKIYALCSKKLGRSATLSTLAANSIPSLQRIVELSVFIKCLGVSTTYLIIIKQLLPHVTAKYNINIFFIPIFAQLGIFVILISPLCYFKKIDSLKHTSLCGLLAIFFLLIVSICRLFQNIILNFSTVDIFKAMKIQILDNSFKSPSIEWITNIGKFIFAFTCHQNMFTVHNEMQDNSEQKMSRLIKSVIISALVVYCLFGISNYLLYGDKLSDNILEAYPNDLITSLVYIFYILVMSFSYPLQLSPCRIYALNFLGLSFNRSSSELIARIISTTILIIFTYTIAVSGIKLGTVYSIIGATASTIICFIIPPIFYFNLEIQRTRKYDIVAIFLLSIGVFVLSITLLNSISSKLIELYHITVNKKL</sequence>
<keyword evidence="4" id="KW-0926">Vacuole</keyword>
<dbReference type="Pfam" id="PF01490">
    <property type="entry name" value="Aa_trans"/>
    <property type="match status" value="1"/>
</dbReference>
<accession>A0ABQ7I1P1</accession>
<feature type="transmembrane region" description="Helical" evidence="9">
    <location>
        <begin position="20"/>
        <end position="45"/>
    </location>
</feature>
<dbReference type="PANTHER" id="PTHR22950:SF678">
    <property type="entry name" value="VACUOLAR AMINO ACID TRANSPORTER 5-RELATED"/>
    <property type="match status" value="1"/>
</dbReference>
<proteinExistence type="inferred from homology"/>
<feature type="domain" description="Amino acid transporter transmembrane" evidence="10">
    <location>
        <begin position="5"/>
        <end position="394"/>
    </location>
</feature>
<reference evidence="11 12" key="1">
    <citation type="submission" date="2019-01" db="EMBL/GenBank/DDBJ databases">
        <title>Genomes sequencing and comparative genomics of infectious freshwater microsporidia, Cucumispora dikerogammari and Thelohania contejeani.</title>
        <authorList>
            <person name="Cormier A."/>
            <person name="Giraud I."/>
            <person name="Wattier R."/>
            <person name="Teixeira M."/>
            <person name="Grandjean F."/>
            <person name="Rigaud T."/>
            <person name="Cordaux R."/>
        </authorList>
    </citation>
    <scope>NUCLEOTIDE SEQUENCE [LARGE SCALE GENOMIC DNA]</scope>
    <source>
        <strain evidence="11">T1</strain>
        <tissue evidence="11">Spores</tissue>
    </source>
</reference>
<evidence type="ECO:0000256" key="5">
    <source>
        <dbReference type="ARBA" id="ARBA00022692"/>
    </source>
</evidence>
<gene>
    <name evidence="11" type="primary">avt5_0</name>
    <name evidence="11" type="ORF">TCON_0503</name>
</gene>
<feature type="transmembrane region" description="Helical" evidence="9">
    <location>
        <begin position="148"/>
        <end position="167"/>
    </location>
</feature>
<evidence type="ECO:0000256" key="4">
    <source>
        <dbReference type="ARBA" id="ARBA00022554"/>
    </source>
</evidence>
<keyword evidence="7 9" id="KW-1133">Transmembrane helix</keyword>
<name>A0ABQ7I1P1_9MICR</name>
<feature type="transmembrane region" description="Helical" evidence="9">
    <location>
        <begin position="276"/>
        <end position="294"/>
    </location>
</feature>
<evidence type="ECO:0000313" key="11">
    <source>
        <dbReference type="EMBL" id="KAF7684289.1"/>
    </source>
</evidence>
<dbReference type="PANTHER" id="PTHR22950">
    <property type="entry name" value="AMINO ACID TRANSPORTER"/>
    <property type="match status" value="1"/>
</dbReference>
<keyword evidence="12" id="KW-1185">Reference proteome</keyword>
<feature type="transmembrane region" description="Helical" evidence="9">
    <location>
        <begin position="315"/>
        <end position="337"/>
    </location>
</feature>
<evidence type="ECO:0000313" key="12">
    <source>
        <dbReference type="Proteomes" id="UP001516464"/>
    </source>
</evidence>
<keyword evidence="3" id="KW-0813">Transport</keyword>
<keyword evidence="6" id="KW-0029">Amino-acid transport</keyword>
<organism evidence="11 12">
    <name type="scientific">Astathelohania contejeani</name>
    <dbReference type="NCBI Taxonomy" id="164912"/>
    <lineage>
        <taxon>Eukaryota</taxon>
        <taxon>Fungi</taxon>
        <taxon>Fungi incertae sedis</taxon>
        <taxon>Microsporidia</taxon>
        <taxon>Astathelohaniidae</taxon>
        <taxon>Astathelohania</taxon>
    </lineage>
</organism>
<comment type="similarity">
    <text evidence="2">Belongs to the amino acid/polyamine transporter 2 family.</text>
</comment>
<evidence type="ECO:0000259" key="10">
    <source>
        <dbReference type="Pfam" id="PF01490"/>
    </source>
</evidence>
<comment type="subcellular location">
    <subcellularLocation>
        <location evidence="1">Vacuole membrane</location>
        <topology evidence="1">Multi-pass membrane protein</topology>
    </subcellularLocation>
</comment>
<feature type="transmembrane region" description="Helical" evidence="9">
    <location>
        <begin position="85"/>
        <end position="104"/>
    </location>
</feature>
<evidence type="ECO:0000256" key="7">
    <source>
        <dbReference type="ARBA" id="ARBA00022989"/>
    </source>
</evidence>
<evidence type="ECO:0000256" key="1">
    <source>
        <dbReference type="ARBA" id="ARBA00004128"/>
    </source>
</evidence>
<feature type="transmembrane region" description="Helical" evidence="9">
    <location>
        <begin position="237"/>
        <end position="256"/>
    </location>
</feature>
<feature type="transmembrane region" description="Helical" evidence="9">
    <location>
        <begin position="343"/>
        <end position="364"/>
    </location>
</feature>
<feature type="transmembrane region" description="Helical" evidence="9">
    <location>
        <begin position="116"/>
        <end position="136"/>
    </location>
</feature>
<comment type="caution">
    <text evidence="11">The sequence shown here is derived from an EMBL/GenBank/DDBJ whole genome shotgun (WGS) entry which is preliminary data.</text>
</comment>
<evidence type="ECO:0000256" key="3">
    <source>
        <dbReference type="ARBA" id="ARBA00022448"/>
    </source>
</evidence>
<feature type="transmembrane region" description="Helical" evidence="9">
    <location>
        <begin position="376"/>
        <end position="397"/>
    </location>
</feature>
<dbReference type="InterPro" id="IPR013057">
    <property type="entry name" value="AA_transpt_TM"/>
</dbReference>
<evidence type="ECO:0000256" key="2">
    <source>
        <dbReference type="ARBA" id="ARBA00008066"/>
    </source>
</evidence>
<dbReference type="Proteomes" id="UP001516464">
    <property type="component" value="Unassembled WGS sequence"/>
</dbReference>
<protein>
    <submittedName>
        <fullName evidence="11">Vacuolar amino acid transporter 5</fullName>
    </submittedName>
</protein>
<evidence type="ECO:0000256" key="8">
    <source>
        <dbReference type="ARBA" id="ARBA00023136"/>
    </source>
</evidence>
<keyword evidence="5 9" id="KW-0812">Transmembrane</keyword>
<keyword evidence="8 9" id="KW-0472">Membrane</keyword>
<evidence type="ECO:0000256" key="6">
    <source>
        <dbReference type="ARBA" id="ARBA00022970"/>
    </source>
</evidence>